<dbReference type="RefSeq" id="XP_016756513.1">
    <property type="nucleotide sequence ID" value="XM_016909283.1"/>
</dbReference>
<dbReference type="PANTHER" id="PTHR13847:SF213">
    <property type="entry name" value="DEPENDENT OXIDOREDUCTASE, PUTATIVE-RELATED"/>
    <property type="match status" value="1"/>
</dbReference>
<evidence type="ECO:0000313" key="3">
    <source>
        <dbReference type="Proteomes" id="UP000016931"/>
    </source>
</evidence>
<reference evidence="2 3" key="1">
    <citation type="journal article" date="2012" name="PLoS Pathog.">
        <title>Diverse lifestyles and strategies of plant pathogenesis encoded in the genomes of eighteen Dothideomycetes fungi.</title>
        <authorList>
            <person name="Ohm R.A."/>
            <person name="Feau N."/>
            <person name="Henrissat B."/>
            <person name="Schoch C.L."/>
            <person name="Horwitz B.A."/>
            <person name="Barry K.W."/>
            <person name="Condon B.J."/>
            <person name="Copeland A.C."/>
            <person name="Dhillon B."/>
            <person name="Glaser F."/>
            <person name="Hesse C.N."/>
            <person name="Kosti I."/>
            <person name="LaButti K."/>
            <person name="Lindquist E.A."/>
            <person name="Lucas S."/>
            <person name="Salamov A.A."/>
            <person name="Bradshaw R.E."/>
            <person name="Ciuffetti L."/>
            <person name="Hamelin R.C."/>
            <person name="Kema G.H.J."/>
            <person name="Lawrence C."/>
            <person name="Scott J.A."/>
            <person name="Spatafora J.W."/>
            <person name="Turgeon B.G."/>
            <person name="de Wit P.J.G.M."/>
            <person name="Zhong S."/>
            <person name="Goodwin S.B."/>
            <person name="Grigoriev I.V."/>
        </authorList>
    </citation>
    <scope>NUCLEOTIDE SEQUENCE [LARGE SCALE GENOMIC DNA]</scope>
    <source>
        <strain evidence="2 3">SO2202</strain>
    </source>
</reference>
<dbReference type="EMBL" id="KB456271">
    <property type="protein sequence ID" value="EMF08392.1"/>
    <property type="molecule type" value="Genomic_DNA"/>
</dbReference>
<dbReference type="InterPro" id="IPR036188">
    <property type="entry name" value="FAD/NAD-bd_sf"/>
</dbReference>
<dbReference type="HOGENOM" id="CLU_022730_2_1_1"/>
<dbReference type="Proteomes" id="UP000016931">
    <property type="component" value="Unassembled WGS sequence"/>
</dbReference>
<dbReference type="eggNOG" id="ENOG502SK7Z">
    <property type="taxonomic scope" value="Eukaryota"/>
</dbReference>
<organism evidence="2 3">
    <name type="scientific">Sphaerulina musiva (strain SO2202)</name>
    <name type="common">Poplar stem canker fungus</name>
    <name type="synonym">Septoria musiva</name>
    <dbReference type="NCBI Taxonomy" id="692275"/>
    <lineage>
        <taxon>Eukaryota</taxon>
        <taxon>Fungi</taxon>
        <taxon>Dikarya</taxon>
        <taxon>Ascomycota</taxon>
        <taxon>Pezizomycotina</taxon>
        <taxon>Dothideomycetes</taxon>
        <taxon>Dothideomycetidae</taxon>
        <taxon>Mycosphaerellales</taxon>
        <taxon>Mycosphaerellaceae</taxon>
        <taxon>Sphaerulina</taxon>
    </lineage>
</organism>
<protein>
    <submittedName>
        <fullName evidence="2">DAO-domain-containing protein</fullName>
    </submittedName>
</protein>
<dbReference type="GO" id="GO:0005737">
    <property type="term" value="C:cytoplasm"/>
    <property type="evidence" value="ECO:0007669"/>
    <property type="project" value="TreeGrafter"/>
</dbReference>
<accession>M3CW75</accession>
<feature type="domain" description="FAD dependent oxidoreductase" evidence="1">
    <location>
        <begin position="53"/>
        <end position="470"/>
    </location>
</feature>
<dbReference type="GeneID" id="27906420"/>
<keyword evidence="3" id="KW-1185">Reference proteome</keyword>
<dbReference type="SUPFAM" id="SSF51905">
    <property type="entry name" value="FAD/NAD(P)-binding domain"/>
    <property type="match status" value="1"/>
</dbReference>
<dbReference type="InterPro" id="IPR006076">
    <property type="entry name" value="FAD-dep_OxRdtase"/>
</dbReference>
<dbReference type="Pfam" id="PF01266">
    <property type="entry name" value="DAO"/>
    <property type="match status" value="1"/>
</dbReference>
<proteinExistence type="predicted"/>
<gene>
    <name evidence="2" type="ORF">SEPMUDRAFT_53992</name>
</gene>
<dbReference type="AlphaFoldDB" id="M3CW75"/>
<evidence type="ECO:0000313" key="2">
    <source>
        <dbReference type="EMBL" id="EMF08392.1"/>
    </source>
</evidence>
<dbReference type="Gene3D" id="3.30.9.10">
    <property type="entry name" value="D-Amino Acid Oxidase, subunit A, domain 2"/>
    <property type="match status" value="1"/>
</dbReference>
<dbReference type="Gene3D" id="3.50.50.60">
    <property type="entry name" value="FAD/NAD(P)-binding domain"/>
    <property type="match status" value="1"/>
</dbReference>
<dbReference type="OMA" id="RTLEKMH"/>
<evidence type="ECO:0000259" key="1">
    <source>
        <dbReference type="Pfam" id="PF01266"/>
    </source>
</evidence>
<dbReference type="PANTHER" id="PTHR13847">
    <property type="entry name" value="SARCOSINE DEHYDROGENASE-RELATED"/>
    <property type="match status" value="1"/>
</dbReference>
<dbReference type="OrthoDB" id="429143at2759"/>
<dbReference type="STRING" id="692275.M3CW75"/>
<name>M3CW75_SPHMS</name>
<sequence length="528" mass="58507">MSNIPPKVISHLIQEANQDPQLPRENPTEAFWQLPPSPLSTHQSPALPAQTTYAIIGSGVTGCSVAKTLLENLPSDSQATVTVLEARSLSSGATGRNGGHLVSPLPEEFTSFEKYLGKEETTKVARFANRTLESMYALAEEDEELSRVSEARRVKSVCAIYDQELFEETKKSVLRYEECLPEQKGDNEFFGPDEARDKWNMKDAVGVITNSAGAFWPYRLITGLFSRLLSRYPTRFFLETQTPVTSISPTASSNPEYPYTLHTPRGPLLATNIIHCTNGYTSHLLPSLRGKIWPLRGTMSVQTPAPSFPKDINNPNKTTSFLKSWSTLTKSHYDASTGQFEYGLYYVTQNAHSGDLFVGGERQLLENELLTSDDTQTSAISEATLRSVLGRIYEKGGGGGEQEQEQEQVVVKSLWSGIMGFTPDHVPWVGKLPESVASHHGHYLREYIAAGFNGYGMPLCWGCGEAVAKMLLGQQDEISEWFPGSFMITEQRLASPWTSTEAGIYNMLVQEPPLSVRERLASCREELS</sequence>